<keyword evidence="1" id="KW-0732">Signal</keyword>
<dbReference type="EMBL" id="JAKGAS010000005">
    <property type="protein sequence ID" value="MCF2948646.1"/>
    <property type="molecule type" value="Genomic_DNA"/>
</dbReference>
<feature type="chain" id="PRO_5046545545" evidence="1">
    <location>
        <begin position="26"/>
        <end position="234"/>
    </location>
</feature>
<feature type="signal peptide" evidence="1">
    <location>
        <begin position="1"/>
        <end position="25"/>
    </location>
</feature>
<dbReference type="RefSeq" id="WP_235312575.1">
    <property type="nucleotide sequence ID" value="NZ_JAKGAS010000005.1"/>
</dbReference>
<evidence type="ECO:0000313" key="2">
    <source>
        <dbReference type="EMBL" id="MCF2948646.1"/>
    </source>
</evidence>
<dbReference type="Proteomes" id="UP001521137">
    <property type="component" value="Unassembled WGS sequence"/>
</dbReference>
<name>A0ABS9D6T7_9ALTE</name>
<evidence type="ECO:0000256" key="1">
    <source>
        <dbReference type="SAM" id="SignalP"/>
    </source>
</evidence>
<keyword evidence="3" id="KW-1185">Reference proteome</keyword>
<dbReference type="InterPro" id="IPR013424">
    <property type="entry name" value="Ice-binding_C"/>
</dbReference>
<accession>A0ABS9D6T7</accession>
<gene>
    <name evidence="2" type="ORF">L0668_11055</name>
</gene>
<evidence type="ECO:0000313" key="3">
    <source>
        <dbReference type="Proteomes" id="UP001521137"/>
    </source>
</evidence>
<comment type="caution">
    <text evidence="2">The sequence shown here is derived from an EMBL/GenBank/DDBJ whole genome shotgun (WGS) entry which is preliminary data.</text>
</comment>
<dbReference type="NCBIfam" id="TIGR02595">
    <property type="entry name" value="PEP_CTERM"/>
    <property type="match status" value="1"/>
</dbReference>
<sequence length="234" mass="24308">MKNKFINHFSAALVALALFTSTSHAALITSTLGSDPSASGFVDGQSLGISDLLGLPTPMIYDVNNDGSDPIDNYDSSWTHSFGAITDTILSAEFTIGIYDHDSASAGSQLGAFSLDSQDYAATLDGLFEGAGGANSEYNVYSFSLGAGFFAQLVDGSLSAALSLAGPVESPGLLPTFPNQIDNFNGAKLIFSTLSITTQNSTLPPPDPNPVPEPSALILLLAGLGFIFTKKTIR</sequence>
<protein>
    <submittedName>
        <fullName evidence="2">PEP-CTERM sorting domain-containing protein</fullName>
    </submittedName>
</protein>
<proteinExistence type="predicted"/>
<organism evidence="2 3">
    <name type="scientific">Paraglaciecola algarum</name>
    <dbReference type="NCBI Taxonomy" id="3050085"/>
    <lineage>
        <taxon>Bacteria</taxon>
        <taxon>Pseudomonadati</taxon>
        <taxon>Pseudomonadota</taxon>
        <taxon>Gammaproteobacteria</taxon>
        <taxon>Alteromonadales</taxon>
        <taxon>Alteromonadaceae</taxon>
        <taxon>Paraglaciecola</taxon>
    </lineage>
</organism>
<reference evidence="2 3" key="1">
    <citation type="submission" date="2022-01" db="EMBL/GenBank/DDBJ databases">
        <title>Paraglaciecola sp. G1-23.</title>
        <authorList>
            <person name="Jin M.S."/>
            <person name="Han D.M."/>
            <person name="Kim H.M."/>
            <person name="Jeon C.O."/>
        </authorList>
    </citation>
    <scope>NUCLEOTIDE SEQUENCE [LARGE SCALE GENOMIC DNA]</scope>
    <source>
        <strain evidence="2 3">G1-23</strain>
    </source>
</reference>